<accession>A0A0D6A0U7</accession>
<keyword evidence="2" id="KW-1185">Reference proteome</keyword>
<evidence type="ECO:0000313" key="2">
    <source>
        <dbReference type="Proteomes" id="UP000035709"/>
    </source>
</evidence>
<dbReference type="EMBL" id="AP014808">
    <property type="protein sequence ID" value="BAQ56447.1"/>
    <property type="molecule type" value="Genomic_DNA"/>
</dbReference>
<reference evidence="1 2" key="1">
    <citation type="submission" date="2015-03" db="EMBL/GenBank/DDBJ databases">
        <title>Complete genome sequence of Lactobacillus acetotolerans NBRC 13120.</title>
        <authorList>
            <person name="Toh H."/>
            <person name="Morita H."/>
            <person name="Fujita N."/>
        </authorList>
    </citation>
    <scope>NUCLEOTIDE SEQUENCE [LARGE SCALE GENOMIC DNA]</scope>
    <source>
        <strain evidence="1 2">NBRC 13120</strain>
    </source>
</reference>
<proteinExistence type="predicted"/>
<sequence length="54" mass="6135">MMGSSKRMKKIKIKIIISKKARVLVIPTPSFKNSQIKKIINKSESIVNLTFFGL</sequence>
<evidence type="ECO:0000313" key="1">
    <source>
        <dbReference type="EMBL" id="BAQ56447.1"/>
    </source>
</evidence>
<dbReference type="Proteomes" id="UP000035709">
    <property type="component" value="Chromosome"/>
</dbReference>
<gene>
    <name evidence="1" type="ORF">LBAT_0058</name>
</gene>
<organism evidence="1 2">
    <name type="scientific">Lactobacillus acetotolerans</name>
    <dbReference type="NCBI Taxonomy" id="1600"/>
    <lineage>
        <taxon>Bacteria</taxon>
        <taxon>Bacillati</taxon>
        <taxon>Bacillota</taxon>
        <taxon>Bacilli</taxon>
        <taxon>Lactobacillales</taxon>
        <taxon>Lactobacillaceae</taxon>
        <taxon>Lactobacillus</taxon>
    </lineage>
</organism>
<dbReference type="STRING" id="1600.LBAT_0058"/>
<dbReference type="KEGG" id="lae:LBAT_0058"/>
<name>A0A0D6A0U7_9LACO</name>
<dbReference type="PATRIC" id="fig|1600.4.peg.58"/>
<dbReference type="AlphaFoldDB" id="A0A0D6A0U7"/>
<protein>
    <submittedName>
        <fullName evidence="1">Uncharacterized protein</fullName>
    </submittedName>
</protein>